<evidence type="ECO:0000313" key="4">
    <source>
        <dbReference type="Proteomes" id="UP000035037"/>
    </source>
</evidence>
<evidence type="ECO:0000259" key="2">
    <source>
        <dbReference type="Pfam" id="PF18735"/>
    </source>
</evidence>
<dbReference type="Pfam" id="PF18735">
    <property type="entry name" value="HEPN_RiboL-PSP"/>
    <property type="match status" value="1"/>
</dbReference>
<reference evidence="3 4" key="1">
    <citation type="submission" date="2015-02" db="EMBL/GenBank/DDBJ databases">
        <authorList>
            <person name="Slaby B."/>
            <person name="Hentschel U."/>
        </authorList>
    </citation>
    <scope>NUCLEOTIDE SEQUENCE [LARGE SCALE GENOMIC DNA]</scope>
    <source>
        <strain evidence="3">15L</strain>
    </source>
</reference>
<evidence type="ECO:0000313" key="3">
    <source>
        <dbReference type="EMBL" id="KKZ11469.1"/>
    </source>
</evidence>
<reference evidence="3 4" key="2">
    <citation type="submission" date="2015-05" db="EMBL/GenBank/DDBJ databases">
        <title>Lifestyle Evolution in Cyanobacterial Symbionts of Sponges.</title>
        <authorList>
            <person name="Burgsdorf I."/>
            <person name="Slaby B.M."/>
            <person name="Handley K.M."/>
            <person name="Haber M."/>
            <person name="Blom J."/>
            <person name="Marshall C.W."/>
            <person name="Gilbert J.A."/>
            <person name="Hentschel U."/>
            <person name="Steindler L."/>
        </authorList>
    </citation>
    <scope>NUCLEOTIDE SEQUENCE [LARGE SCALE GENOMIC DNA]</scope>
    <source>
        <strain evidence="3">15L</strain>
    </source>
</reference>
<protein>
    <recommendedName>
        <fullName evidence="2">RiboL-PSP-HEPN domain-containing protein</fullName>
    </recommendedName>
</protein>
<name>A0A0G8ATJ4_9SYNE</name>
<organism evidence="3 4">
    <name type="scientific">Candidatus Synechococcus spongiarum 15L</name>
    <dbReference type="NCBI Taxonomy" id="1608419"/>
    <lineage>
        <taxon>Bacteria</taxon>
        <taxon>Bacillati</taxon>
        <taxon>Cyanobacteriota</taxon>
        <taxon>Cyanophyceae</taxon>
        <taxon>Synechococcales</taxon>
        <taxon>Synechococcaceae</taxon>
        <taxon>Synechococcus</taxon>
    </lineage>
</organism>
<evidence type="ECO:0000256" key="1">
    <source>
        <dbReference type="SAM" id="MobiDB-lite"/>
    </source>
</evidence>
<dbReference type="Proteomes" id="UP000035037">
    <property type="component" value="Unassembled WGS sequence"/>
</dbReference>
<proteinExistence type="predicted"/>
<accession>A0A0G8ATJ4</accession>
<dbReference type="AlphaFoldDB" id="A0A0G8ATJ4"/>
<gene>
    <name evidence="3" type="ORF">TQ37_07075</name>
</gene>
<dbReference type="PATRIC" id="fig|1608419.3.peg.534"/>
<feature type="region of interest" description="Disordered" evidence="1">
    <location>
        <begin position="221"/>
        <end position="248"/>
    </location>
</feature>
<dbReference type="InterPro" id="IPR041519">
    <property type="entry name" value="HEPN_RiboL-PSP"/>
</dbReference>
<sequence length="248" mass="28902">MASNNQPAAPILSEARKNFKVSKKEIENLLEMHAEMEGEQSGQAGRRPDRLQVLHRAAIIMITACWEAYLEILFREAVKWLLDHSDDPQRMSHDMKAYACEKIRENKDKGFVWKFSGNGWKHKLEEYAHEKIDRFNTPSTQKINDLFKYLGFEKLSSCWKWQRMSDEQAASKLDNYIEIRHKIAHGQRSDNLQLNKTHVEGYLNHVERLIDETEKEVKKYVEKPINEKETASGMGRPEKASGEHMDAS</sequence>
<dbReference type="EMBL" id="JYFQ01000141">
    <property type="protein sequence ID" value="KKZ11469.1"/>
    <property type="molecule type" value="Genomic_DNA"/>
</dbReference>
<comment type="caution">
    <text evidence="3">The sequence shown here is derived from an EMBL/GenBank/DDBJ whole genome shotgun (WGS) entry which is preliminary data.</text>
</comment>
<feature type="domain" description="RiboL-PSP-HEPN" evidence="2">
    <location>
        <begin position="27"/>
        <end position="218"/>
    </location>
</feature>